<dbReference type="SUPFAM" id="SSF81606">
    <property type="entry name" value="PP2C-like"/>
    <property type="match status" value="1"/>
</dbReference>
<dbReference type="Gene3D" id="3.60.40.10">
    <property type="entry name" value="PPM-type phosphatase domain"/>
    <property type="match status" value="1"/>
</dbReference>
<organism evidence="2 3">
    <name type="scientific">Ornithinibacillus caprae</name>
    <dbReference type="NCBI Taxonomy" id="2678566"/>
    <lineage>
        <taxon>Bacteria</taxon>
        <taxon>Bacillati</taxon>
        <taxon>Bacillota</taxon>
        <taxon>Bacilli</taxon>
        <taxon>Bacillales</taxon>
        <taxon>Bacillaceae</taxon>
        <taxon>Ornithinibacillus</taxon>
    </lineage>
</organism>
<dbReference type="Proteomes" id="UP000469125">
    <property type="component" value="Unassembled WGS sequence"/>
</dbReference>
<feature type="domain" description="PPM-type phosphatase" evidence="1">
    <location>
        <begin position="6"/>
        <end position="196"/>
    </location>
</feature>
<dbReference type="AlphaFoldDB" id="A0A6N8FNP6"/>
<evidence type="ECO:0000313" key="2">
    <source>
        <dbReference type="EMBL" id="MUK89707.1"/>
    </source>
</evidence>
<dbReference type="RefSeq" id="WP_155669820.1">
    <property type="nucleotide sequence ID" value="NZ_WOCA01000014.1"/>
</dbReference>
<comment type="caution">
    <text evidence="2">The sequence shown here is derived from an EMBL/GenBank/DDBJ whole genome shotgun (WGS) entry which is preliminary data.</text>
</comment>
<dbReference type="InterPro" id="IPR039248">
    <property type="entry name" value="Ptase_RsbX"/>
</dbReference>
<dbReference type="EMBL" id="WOCA01000014">
    <property type="protein sequence ID" value="MUK89707.1"/>
    <property type="molecule type" value="Genomic_DNA"/>
</dbReference>
<name>A0A6N8FNP6_9BACI</name>
<proteinExistence type="predicted"/>
<dbReference type="InterPro" id="IPR036457">
    <property type="entry name" value="PPM-type-like_dom_sf"/>
</dbReference>
<dbReference type="Pfam" id="PF07228">
    <property type="entry name" value="SpoIIE"/>
    <property type="match status" value="1"/>
</dbReference>
<accession>A0A6N8FNP6</accession>
<gene>
    <name evidence="2" type="ORF">GMD78_15160</name>
</gene>
<dbReference type="InterPro" id="IPR001932">
    <property type="entry name" value="PPM-type_phosphatase-like_dom"/>
</dbReference>
<reference evidence="2 3" key="1">
    <citation type="submission" date="2019-11" db="EMBL/GenBank/DDBJ databases">
        <authorList>
            <person name="Li X."/>
        </authorList>
    </citation>
    <scope>NUCLEOTIDE SEQUENCE [LARGE SCALE GENOMIC DNA]</scope>
    <source>
        <strain evidence="2 3">L9</strain>
    </source>
</reference>
<protein>
    <submittedName>
        <fullName evidence="2">SpoIIE family protein phosphatase</fullName>
    </submittedName>
</protein>
<sequence>MSSEKKVHVSVYQKAKKGNACSGDSYYYIETENEFVCALADGLGSGEYAKESSGVVIDIIKENIHANVEQLVQKCNEQLFDKRGVVLGIFKIDFLGKRYSFSSIGNIGVVTVTKDKKKKRNIPSAGYLSGYKRPFKVVEEKLQDEMNFIMFTDGVKNTELSSNFYIHTSVEDITRSFALQSDHERDDDTTLIAMRYEQ</sequence>
<dbReference type="PANTHER" id="PTHR35801">
    <property type="entry name" value="PHOSPHOSERINE PHOSPHATASE RSBX"/>
    <property type="match status" value="1"/>
</dbReference>
<evidence type="ECO:0000259" key="1">
    <source>
        <dbReference type="SMART" id="SM00331"/>
    </source>
</evidence>
<dbReference type="SMART" id="SM00331">
    <property type="entry name" value="PP2C_SIG"/>
    <property type="match status" value="1"/>
</dbReference>
<keyword evidence="3" id="KW-1185">Reference proteome</keyword>
<evidence type="ECO:0000313" key="3">
    <source>
        <dbReference type="Proteomes" id="UP000469125"/>
    </source>
</evidence>
<dbReference type="PANTHER" id="PTHR35801:SF1">
    <property type="entry name" value="PHOSPHOSERINE PHOSPHATASE RSBX"/>
    <property type="match status" value="1"/>
</dbReference>